<dbReference type="RefSeq" id="WP_213409625.1">
    <property type="nucleotide sequence ID" value="NZ_CP074441.1"/>
</dbReference>
<dbReference type="EMBL" id="JAOZFE010000003">
    <property type="protein sequence ID" value="MCW0953204.1"/>
    <property type="molecule type" value="Genomic_DNA"/>
</dbReference>
<name>A0ABT3E455_9LACO</name>
<comment type="caution">
    <text evidence="1">The sequence shown here is derived from an EMBL/GenBank/DDBJ whole genome shotgun (WGS) entry which is preliminary data.</text>
</comment>
<accession>A0ABT3E455</accession>
<proteinExistence type="predicted"/>
<keyword evidence="2" id="KW-1185">Reference proteome</keyword>
<dbReference type="Proteomes" id="UP001526225">
    <property type="component" value="Unassembled WGS sequence"/>
</dbReference>
<protein>
    <submittedName>
        <fullName evidence="1">Uncharacterized protein</fullName>
    </submittedName>
</protein>
<evidence type="ECO:0000313" key="2">
    <source>
        <dbReference type="Proteomes" id="UP001526225"/>
    </source>
</evidence>
<organism evidence="1 2">
    <name type="scientific">Weissella ceti</name>
    <dbReference type="NCBI Taxonomy" id="759620"/>
    <lineage>
        <taxon>Bacteria</taxon>
        <taxon>Bacillati</taxon>
        <taxon>Bacillota</taxon>
        <taxon>Bacilli</taxon>
        <taxon>Lactobacillales</taxon>
        <taxon>Lactobacillaceae</taxon>
        <taxon>Weissella</taxon>
    </lineage>
</organism>
<gene>
    <name evidence="1" type="ORF">OIT44_03835</name>
</gene>
<reference evidence="1 2" key="1">
    <citation type="submission" date="2022-10" db="EMBL/GenBank/DDBJ databases">
        <title>Weissella fermenti sp. nov., isolated from fermented cabbage.</title>
        <authorList>
            <person name="Lee J.K."/>
            <person name="Baek J.H."/>
            <person name="Choi D.G."/>
            <person name="Kim J.M."/>
            <person name="Jeon C.O."/>
        </authorList>
    </citation>
    <scope>NUCLEOTIDE SEQUENCE [LARGE SCALE GENOMIC DNA]</scope>
    <source>
        <strain evidence="1 2">KACC 18534</strain>
    </source>
</reference>
<evidence type="ECO:0000313" key="1">
    <source>
        <dbReference type="EMBL" id="MCW0953204.1"/>
    </source>
</evidence>
<sequence length="85" mass="9901">MRLKILDIEQRADGTSLTVEASRRDNRVLSRSAQYVRINQAESQFGEVDWEQFSQDLRRLDSDSAADPYTALKNIVERWQSELAR</sequence>